<dbReference type="REBASE" id="405098">
    <property type="entry name" value="Mos10465ORF2061P"/>
</dbReference>
<dbReference type="InterPro" id="IPR006935">
    <property type="entry name" value="Helicase/UvrB_N"/>
</dbReference>
<dbReference type="Pfam" id="PF19778">
    <property type="entry name" value="RE_endonuc"/>
    <property type="match status" value="1"/>
</dbReference>
<dbReference type="GeneID" id="35779124"/>
<dbReference type="AlphaFoldDB" id="A0A378QC53"/>
<sequence length="1093" mass="124540">MKITFKPLAYQLDAVQAVVDVFRGQQQLIGQTRYTLDRGIQPTPKRVTQQAGLDFGETDILQNSALQTYDMLDDENIGFANTPLFDLNEILKNIQTVQANRQLPKSTELVTADNKKGDSLTQSPLNLNIEMETGTGKTYTYLRTIFEMNKQYGWSKFIIVVPSIAIREGVNKSISMMADDLLAEYGKKPRAFIYDSKALHHLESFSSDGGINIMIINVQAFNTIKEGANNEASRKIYASLDEFGSRRPIDVIRRNRPIIILDEPQKMGADKTLQSLANFNPLFILRYSATHKRDYNLVYRLDALDAYNQKLVKKITVKGIEVKGLTGTNGYLYLQDVVVSSKAPVARLELEIKSTKGEFRREIRNVIKDDNLFVISKEAEQYKDRYTVTNIKADSIEFANGIVLHIGQGNVDDKDLRRIQIRETIRSHLDIEQRLFHKGIKVLSLFFIDEVAKYRQYDMDGNAMNGEYADIFEQTYSEEVGKRIDLNLTNDPYQDYLKAITAQGTHNGYFSLDKKRHMVDPNVKSVKDEELGEKVLVADDIDAYDLILKDKESLLAFPEPLDSDEQIARKNVRFIFSHSALREGWDNPNVFVICTLKHSDNVISRRQEVGRGLRLAVDRHGTRMDSGYLPLGEVHRLNNLTVITNESYAEFVGNLQKEMLENLATRPSKANPQYFTGKTLVSELGGQMTVDAGTANQIYKYLVKNNYLDDDDNLLAKFHDDKDNDQLPQLPEELQPFASAIHKLIGNVVNPDALKGMFNNGNKPKNTINPENLNRKEFQALWRRINQKSIYQIGLDSDKLIAESISEIDKVSRERNNNFVQSLTYTVKKSEQKDSLDYDTLRQGDSFGQVQSNREQYSVNVQTPIRYDLIGQVASRTNLTRRTVVAVLSKINSAVFSQFKHNPEAFISEVSRIINEQQAKLIVQNIVYELTQERYDSNDIFVSNIPLSDNATKANRHVWEYVETDSDVERKFLAELEQHVNEVIVYAKLPKNFVIPTPFGGYNPDWAIAFNQDKIRHVYFVAETKGSTSEIDLRESEKQKIASAKAFFAKLQQIQGNNSELEQADTLAEVEKMPVSYEVVDSFDSLMQIVGMK</sequence>
<dbReference type="GO" id="GO:0015668">
    <property type="term" value="F:type III site-specific deoxyribonuclease activity"/>
    <property type="evidence" value="ECO:0007669"/>
    <property type="project" value="InterPro"/>
</dbReference>
<dbReference type="KEGG" id="mos:AXE82_07895"/>
<dbReference type="InterPro" id="IPR027417">
    <property type="entry name" value="P-loop_NTPase"/>
</dbReference>
<feature type="domain" description="Type III restriction enzyme C-terminal endonuclease" evidence="2">
    <location>
        <begin position="956"/>
        <end position="1055"/>
    </location>
</feature>
<name>A0A378QC53_FAUOS</name>
<accession>A0A378QC53</accession>
<evidence type="ECO:0000259" key="2">
    <source>
        <dbReference type="Pfam" id="PF19778"/>
    </source>
</evidence>
<dbReference type="RefSeq" id="WP_062333361.1">
    <property type="nucleotide sequence ID" value="NZ_CBCRZU010000039.1"/>
</dbReference>
<dbReference type="GO" id="GO:0005524">
    <property type="term" value="F:ATP binding"/>
    <property type="evidence" value="ECO:0007669"/>
    <property type="project" value="InterPro"/>
</dbReference>
<feature type="domain" description="Helicase/UvrB N-terminal" evidence="1">
    <location>
        <begin position="122"/>
        <end position="293"/>
    </location>
</feature>
<evidence type="ECO:0000313" key="4">
    <source>
        <dbReference type="Proteomes" id="UP000255230"/>
    </source>
</evidence>
<evidence type="ECO:0000313" key="3">
    <source>
        <dbReference type="EMBL" id="STY98252.1"/>
    </source>
</evidence>
<dbReference type="EMBL" id="UGPY01000001">
    <property type="protein sequence ID" value="STY98252.1"/>
    <property type="molecule type" value="Genomic_DNA"/>
</dbReference>
<dbReference type="SUPFAM" id="SSF52540">
    <property type="entry name" value="P-loop containing nucleoside triphosphate hydrolases"/>
    <property type="match status" value="2"/>
</dbReference>
<evidence type="ECO:0000259" key="1">
    <source>
        <dbReference type="Pfam" id="PF04851"/>
    </source>
</evidence>
<gene>
    <name evidence="3" type="ORF">NCTC10465_02060</name>
</gene>
<protein>
    <submittedName>
        <fullName evidence="3">Type III restriction-modification system StyLTI enzyme res</fullName>
    </submittedName>
</protein>
<dbReference type="Pfam" id="PF04851">
    <property type="entry name" value="ResIII"/>
    <property type="match status" value="1"/>
</dbReference>
<reference evidence="3 4" key="1">
    <citation type="submission" date="2018-06" db="EMBL/GenBank/DDBJ databases">
        <authorList>
            <consortium name="Pathogen Informatics"/>
            <person name="Doyle S."/>
        </authorList>
    </citation>
    <scope>NUCLEOTIDE SEQUENCE [LARGE SCALE GENOMIC DNA]</scope>
    <source>
        <strain evidence="3 4">NCTC10465</strain>
    </source>
</reference>
<dbReference type="GO" id="GO:0003677">
    <property type="term" value="F:DNA binding"/>
    <property type="evidence" value="ECO:0007669"/>
    <property type="project" value="InterPro"/>
</dbReference>
<keyword evidence="4" id="KW-1185">Reference proteome</keyword>
<dbReference type="Proteomes" id="UP000255230">
    <property type="component" value="Unassembled WGS sequence"/>
</dbReference>
<organism evidence="3 4">
    <name type="scientific">Faucicola osloensis</name>
    <name type="common">Moraxella osloensis</name>
    <dbReference type="NCBI Taxonomy" id="34062"/>
    <lineage>
        <taxon>Bacteria</taxon>
        <taxon>Pseudomonadati</taxon>
        <taxon>Pseudomonadota</taxon>
        <taxon>Gammaproteobacteria</taxon>
        <taxon>Moraxellales</taxon>
        <taxon>Moraxellaceae</taxon>
        <taxon>Faucicola</taxon>
    </lineage>
</organism>
<dbReference type="Gene3D" id="3.40.50.300">
    <property type="entry name" value="P-loop containing nucleotide triphosphate hydrolases"/>
    <property type="match status" value="1"/>
</dbReference>
<dbReference type="InterPro" id="IPR045572">
    <property type="entry name" value="RE_endonuc_C"/>
</dbReference>
<proteinExistence type="predicted"/>